<dbReference type="EMBL" id="RQPI01000018">
    <property type="protein sequence ID" value="RQW08720.1"/>
    <property type="molecule type" value="Genomic_DNA"/>
</dbReference>
<dbReference type="Gene3D" id="1.10.287.1100">
    <property type="entry name" value="Sporulation inhibitor A"/>
    <property type="match status" value="1"/>
</dbReference>
<dbReference type="OrthoDB" id="2661783at2"/>
<organism evidence="1 2">
    <name type="scientific">Paenibacillus rhizophilus</name>
    <dbReference type="NCBI Taxonomy" id="1850366"/>
    <lineage>
        <taxon>Bacteria</taxon>
        <taxon>Bacillati</taxon>
        <taxon>Bacillota</taxon>
        <taxon>Bacilli</taxon>
        <taxon>Bacillales</taxon>
        <taxon>Paenibacillaceae</taxon>
        <taxon>Paenibacillus</taxon>
    </lineage>
</organism>
<dbReference type="InterPro" id="IPR036916">
    <property type="entry name" value="Sda_sf"/>
</dbReference>
<name>A0A3N9P0D4_9BACL</name>
<dbReference type="Pfam" id="PF08970">
    <property type="entry name" value="Sda"/>
    <property type="match status" value="1"/>
</dbReference>
<gene>
    <name evidence="1" type="ORF">EH198_21450</name>
</gene>
<dbReference type="AlphaFoldDB" id="A0A3N9P0D4"/>
<reference evidence="1 2" key="1">
    <citation type="submission" date="2018-11" db="EMBL/GenBank/DDBJ databases">
        <title>Genome sequence of strain 7197.</title>
        <authorList>
            <person name="Gao J."/>
            <person name="Sun J."/>
        </authorList>
    </citation>
    <scope>NUCLEOTIDE SEQUENCE [LARGE SCALE GENOMIC DNA]</scope>
    <source>
        <strain evidence="1 2">7197</strain>
    </source>
</reference>
<protein>
    <submittedName>
        <fullName evidence="1">Sporulation histidine kinase inhibitor Sda</fullName>
    </submittedName>
</protein>
<accession>A0A3N9P0D4</accession>
<comment type="caution">
    <text evidence="1">The sequence shown here is derived from an EMBL/GenBank/DDBJ whole genome shotgun (WGS) entry which is preliminary data.</text>
</comment>
<dbReference type="InterPro" id="IPR015064">
    <property type="entry name" value="Sda"/>
</dbReference>
<sequence length="76" mass="8944">MVPFGKDVFSKLFNLWRNLMNYHFTPSPRPSSLEMLTNEQLLNIYELAVQAKASPEFIEIIEDVLSKRSLEHSERF</sequence>
<evidence type="ECO:0000313" key="1">
    <source>
        <dbReference type="EMBL" id="RQW08720.1"/>
    </source>
</evidence>
<dbReference type="SUPFAM" id="SSF100985">
    <property type="entry name" value="Sporulation inhibitor Sda"/>
    <property type="match status" value="1"/>
</dbReference>
<proteinExistence type="predicted"/>
<keyword evidence="2" id="KW-1185">Reference proteome</keyword>
<dbReference type="Proteomes" id="UP000282529">
    <property type="component" value="Unassembled WGS sequence"/>
</dbReference>
<evidence type="ECO:0000313" key="2">
    <source>
        <dbReference type="Proteomes" id="UP000282529"/>
    </source>
</evidence>